<dbReference type="InterPro" id="IPR019734">
    <property type="entry name" value="TPR_rpt"/>
</dbReference>
<gene>
    <name evidence="6" type="ORF">M0G41_03460</name>
</gene>
<feature type="region of interest" description="Disordered" evidence="4">
    <location>
        <begin position="124"/>
        <end position="151"/>
    </location>
</feature>
<sequence>MNFLAELRRRNVIRMAGLYLVGAWLVVQIAETLLPIFHTPDWVLQALVVLLALGFLPALVFAWVYELTPEGLKRDAEVDPTRSVATQTAKRMDTLTLVGVVVLLVVIAADRYWPRETTALVAPAQPQAETVPEAPTATDAAGAAGMKQDAGADDGIESGSIAVLPFVNMSADADNEYFSDGISEELLNVLVKVEGLSVASRTSSFAYKGRELSAARIGEELKVAHVLEGSVRKAGNRVRITAQLIDTRSDRHLWSDTFDRELDDIFAIQDEIANAIVTALRDTLGGREQRVQVRADTDNLDAYQSYLKARELFLARERLDESIRLFERSVELDPEFARAWEGLAASAAVIIDWSSTYPGLDHQALTDKSEAAAARALALAPSLSMPWAARSLLLTNVLPIELTEALRLIDLAISADPRNASAILWRGILWIDLGFFDRALADFDRCLAIDPAYANCLRWKAVGLLLSGDAPTAIELYEQGIAAGFNANQGQGFVEPLLRQGNTFAARLLMRELRWPLEIQHAVVTTVLDGRPPDNVRELVTRLSQDPGVRYQWALILRDYALASEVDGLTSTDIEHWDPGLEGLRGSPAFKHLMRRLGAVDYWRTHGFPPQCRPLGEDDFSCEEAP</sequence>
<keyword evidence="5" id="KW-0472">Membrane</keyword>
<dbReference type="EMBL" id="JALNMH010000002">
    <property type="protein sequence ID" value="MCK7592722.1"/>
    <property type="molecule type" value="Genomic_DNA"/>
</dbReference>
<evidence type="ECO:0000256" key="4">
    <source>
        <dbReference type="SAM" id="MobiDB-lite"/>
    </source>
</evidence>
<feature type="compositionally biased region" description="Low complexity" evidence="4">
    <location>
        <begin position="134"/>
        <end position="145"/>
    </location>
</feature>
<evidence type="ECO:0000256" key="1">
    <source>
        <dbReference type="ARBA" id="ARBA00022737"/>
    </source>
</evidence>
<feature type="transmembrane region" description="Helical" evidence="5">
    <location>
        <begin position="12"/>
        <end position="30"/>
    </location>
</feature>
<evidence type="ECO:0000313" key="6">
    <source>
        <dbReference type="EMBL" id="MCK7592722.1"/>
    </source>
</evidence>
<accession>A0ABT0GFA9</accession>
<feature type="repeat" description="TPR" evidence="3">
    <location>
        <begin position="303"/>
        <end position="336"/>
    </location>
</feature>
<organism evidence="6 7">
    <name type="scientific">Pseudomarimonas salicorniae</name>
    <dbReference type="NCBI Taxonomy" id="2933270"/>
    <lineage>
        <taxon>Bacteria</taxon>
        <taxon>Pseudomonadati</taxon>
        <taxon>Pseudomonadota</taxon>
        <taxon>Gammaproteobacteria</taxon>
        <taxon>Lysobacterales</taxon>
        <taxon>Lysobacteraceae</taxon>
        <taxon>Pseudomarimonas</taxon>
    </lineage>
</organism>
<dbReference type="InterPro" id="IPR011990">
    <property type="entry name" value="TPR-like_helical_dom_sf"/>
</dbReference>
<feature type="repeat" description="TPR" evidence="3">
    <location>
        <begin position="420"/>
        <end position="453"/>
    </location>
</feature>
<keyword evidence="2 3" id="KW-0802">TPR repeat</keyword>
<proteinExistence type="predicted"/>
<dbReference type="RefSeq" id="WP_248205054.1">
    <property type="nucleotide sequence ID" value="NZ_JALNMH010000002.1"/>
</dbReference>
<dbReference type="PANTHER" id="PTHR44858:SF1">
    <property type="entry name" value="UDP-N-ACETYLGLUCOSAMINE--PEPTIDE N-ACETYLGLUCOSAMINYLTRANSFERASE SPINDLY-RELATED"/>
    <property type="match status" value="1"/>
</dbReference>
<evidence type="ECO:0000313" key="7">
    <source>
        <dbReference type="Proteomes" id="UP001431449"/>
    </source>
</evidence>
<dbReference type="PANTHER" id="PTHR44858">
    <property type="entry name" value="TETRATRICOPEPTIDE REPEAT PROTEIN 6"/>
    <property type="match status" value="1"/>
</dbReference>
<evidence type="ECO:0000256" key="3">
    <source>
        <dbReference type="PROSITE-ProRule" id="PRU00339"/>
    </source>
</evidence>
<dbReference type="InterPro" id="IPR050498">
    <property type="entry name" value="Ycf3"/>
</dbReference>
<keyword evidence="5" id="KW-0812">Transmembrane</keyword>
<evidence type="ECO:0000256" key="2">
    <source>
        <dbReference type="ARBA" id="ARBA00022803"/>
    </source>
</evidence>
<keyword evidence="5" id="KW-1133">Transmembrane helix</keyword>
<comment type="caution">
    <text evidence="6">The sequence shown here is derived from an EMBL/GenBank/DDBJ whole genome shotgun (WGS) entry which is preliminary data.</text>
</comment>
<protein>
    <recommendedName>
        <fullName evidence="8">TolB amino-terminal domain-containing protein</fullName>
    </recommendedName>
</protein>
<feature type="transmembrane region" description="Helical" evidence="5">
    <location>
        <begin position="42"/>
        <end position="65"/>
    </location>
</feature>
<evidence type="ECO:0008006" key="8">
    <source>
        <dbReference type="Google" id="ProtNLM"/>
    </source>
</evidence>
<dbReference type="SMART" id="SM00028">
    <property type="entry name" value="TPR"/>
    <property type="match status" value="2"/>
</dbReference>
<dbReference type="Gene3D" id="3.40.50.10070">
    <property type="entry name" value="TolB, N-terminal domain"/>
    <property type="match status" value="1"/>
</dbReference>
<dbReference type="Proteomes" id="UP001431449">
    <property type="component" value="Unassembled WGS sequence"/>
</dbReference>
<dbReference type="SUPFAM" id="SSF48452">
    <property type="entry name" value="TPR-like"/>
    <property type="match status" value="1"/>
</dbReference>
<evidence type="ECO:0000256" key="5">
    <source>
        <dbReference type="SAM" id="Phobius"/>
    </source>
</evidence>
<dbReference type="Gene3D" id="1.25.40.10">
    <property type="entry name" value="Tetratricopeptide repeat domain"/>
    <property type="match status" value="2"/>
</dbReference>
<name>A0ABT0GFA9_9GAMM</name>
<keyword evidence="7" id="KW-1185">Reference proteome</keyword>
<reference evidence="6" key="1">
    <citation type="submission" date="2022-04" db="EMBL/GenBank/DDBJ databases">
        <title>Lysobacter sp. CAU 1642 isolated from sea sand.</title>
        <authorList>
            <person name="Kim W."/>
        </authorList>
    </citation>
    <scope>NUCLEOTIDE SEQUENCE</scope>
    <source>
        <strain evidence="6">CAU 1642</strain>
    </source>
</reference>
<feature type="transmembrane region" description="Helical" evidence="5">
    <location>
        <begin position="95"/>
        <end position="113"/>
    </location>
</feature>
<dbReference type="PROSITE" id="PS50005">
    <property type="entry name" value="TPR"/>
    <property type="match status" value="2"/>
</dbReference>
<keyword evidence="1" id="KW-0677">Repeat</keyword>